<dbReference type="AlphaFoldDB" id="A0AAD7X0P6"/>
<dbReference type="Proteomes" id="UP001221898">
    <property type="component" value="Unassembled WGS sequence"/>
</dbReference>
<accession>A0AAD7X0P6</accession>
<proteinExistence type="predicted"/>
<evidence type="ECO:0000313" key="2">
    <source>
        <dbReference type="Proteomes" id="UP001221898"/>
    </source>
</evidence>
<keyword evidence="2" id="KW-1185">Reference proteome</keyword>
<evidence type="ECO:0000313" key="1">
    <source>
        <dbReference type="EMBL" id="KAJ8415918.1"/>
    </source>
</evidence>
<reference evidence="1" key="1">
    <citation type="journal article" date="2023" name="Science">
        <title>Genome structures resolve the early diversification of teleost fishes.</title>
        <authorList>
            <person name="Parey E."/>
            <person name="Louis A."/>
            <person name="Montfort J."/>
            <person name="Bouchez O."/>
            <person name="Roques C."/>
            <person name="Iampietro C."/>
            <person name="Lluch J."/>
            <person name="Castinel A."/>
            <person name="Donnadieu C."/>
            <person name="Desvignes T."/>
            <person name="Floi Bucao C."/>
            <person name="Jouanno E."/>
            <person name="Wen M."/>
            <person name="Mejri S."/>
            <person name="Dirks R."/>
            <person name="Jansen H."/>
            <person name="Henkel C."/>
            <person name="Chen W.J."/>
            <person name="Zahm M."/>
            <person name="Cabau C."/>
            <person name="Klopp C."/>
            <person name="Thompson A.W."/>
            <person name="Robinson-Rechavi M."/>
            <person name="Braasch I."/>
            <person name="Lecointre G."/>
            <person name="Bobe J."/>
            <person name="Postlethwait J.H."/>
            <person name="Berthelot C."/>
            <person name="Roest Crollius H."/>
            <person name="Guiguen Y."/>
        </authorList>
    </citation>
    <scope>NUCLEOTIDE SEQUENCE</scope>
    <source>
        <strain evidence="1">NC1722</strain>
    </source>
</reference>
<name>A0AAD7X0P6_9TELE</name>
<sequence length="116" mass="12932">MVYINRCVPRARGESSAHIPGLSLEAEQRVQAVCKPSFRVSSYIPSLSLHRRRDCIQATYGDTRSFSPLYFDLSSVEFENGVKQAVVYISNLLSHGKFEELRDMVSDEAGRSAASS</sequence>
<gene>
    <name evidence="1" type="ORF">AAFF_G00404750</name>
</gene>
<protein>
    <submittedName>
        <fullName evidence="1">Uncharacterized protein</fullName>
    </submittedName>
</protein>
<organism evidence="1 2">
    <name type="scientific">Aldrovandia affinis</name>
    <dbReference type="NCBI Taxonomy" id="143900"/>
    <lineage>
        <taxon>Eukaryota</taxon>
        <taxon>Metazoa</taxon>
        <taxon>Chordata</taxon>
        <taxon>Craniata</taxon>
        <taxon>Vertebrata</taxon>
        <taxon>Euteleostomi</taxon>
        <taxon>Actinopterygii</taxon>
        <taxon>Neopterygii</taxon>
        <taxon>Teleostei</taxon>
        <taxon>Notacanthiformes</taxon>
        <taxon>Halosauridae</taxon>
        <taxon>Aldrovandia</taxon>
    </lineage>
</organism>
<comment type="caution">
    <text evidence="1">The sequence shown here is derived from an EMBL/GenBank/DDBJ whole genome shotgun (WGS) entry which is preliminary data.</text>
</comment>
<dbReference type="EMBL" id="JAINUG010000008">
    <property type="protein sequence ID" value="KAJ8415918.1"/>
    <property type="molecule type" value="Genomic_DNA"/>
</dbReference>